<dbReference type="EMBL" id="JPRF03000021">
    <property type="protein sequence ID" value="OEV37077.1"/>
    <property type="molecule type" value="Genomic_DNA"/>
</dbReference>
<name>A0A1E7N8Q5_KITAU</name>
<dbReference type="OrthoDB" id="4295590at2"/>
<sequence length="139" mass="14898">MAPGRGPRPWRGGGRGVILRIDRAWLLDIAHQFVPGDPDVTDYGTLAAAVARHADEVMGVPVYEAVNQRAAALMHQLIRVPALESANEHFAAVVAASYLSASGVIVTAEPQQAVDLAARIRAGHADVREAAAVIRTWYR</sequence>
<dbReference type="KEGG" id="kau:B6264_24545"/>
<protein>
    <submittedName>
        <fullName evidence="1">Fic family toxin-antitoxin system, toxin component</fullName>
    </submittedName>
</protein>
<comment type="caution">
    <text evidence="1">The sequence shown here is derived from an EMBL/GenBank/DDBJ whole genome shotgun (WGS) entry which is preliminary data.</text>
</comment>
<dbReference type="InterPro" id="IPR053737">
    <property type="entry name" value="Type_II_TA_Toxin"/>
</dbReference>
<dbReference type="Proteomes" id="UP000037395">
    <property type="component" value="Unassembled WGS sequence"/>
</dbReference>
<accession>A0A1E7N8Q5</accession>
<dbReference type="AlphaFoldDB" id="A0A1E7N8Q5"/>
<reference evidence="1" key="1">
    <citation type="submission" date="2016-08" db="EMBL/GenBank/DDBJ databases">
        <title>Sequencing, Assembly and Comparative Genomics of S. aureofaciens ATCC 10762.</title>
        <authorList>
            <person name="Gradnigo J.S."/>
            <person name="Johnson N."/>
            <person name="Somerville G.A."/>
        </authorList>
    </citation>
    <scope>NUCLEOTIDE SEQUENCE [LARGE SCALE GENOMIC DNA]</scope>
    <source>
        <strain evidence="1">ATCC 10762</strain>
    </source>
</reference>
<organism evidence="1 2">
    <name type="scientific">Kitasatospora aureofaciens</name>
    <name type="common">Streptomyces aureofaciens</name>
    <dbReference type="NCBI Taxonomy" id="1894"/>
    <lineage>
        <taxon>Bacteria</taxon>
        <taxon>Bacillati</taxon>
        <taxon>Actinomycetota</taxon>
        <taxon>Actinomycetes</taxon>
        <taxon>Kitasatosporales</taxon>
        <taxon>Streptomycetaceae</taxon>
        <taxon>Kitasatospora</taxon>
    </lineage>
</organism>
<dbReference type="Gene3D" id="1.20.120.1870">
    <property type="entry name" value="Fic/DOC protein, Fido domain"/>
    <property type="match status" value="1"/>
</dbReference>
<proteinExistence type="predicted"/>
<gene>
    <name evidence="1" type="ORF">HS99_0004445</name>
</gene>
<evidence type="ECO:0000313" key="1">
    <source>
        <dbReference type="EMBL" id="OEV37077.1"/>
    </source>
</evidence>
<evidence type="ECO:0000313" key="2">
    <source>
        <dbReference type="Proteomes" id="UP000037395"/>
    </source>
</evidence>
<keyword evidence="2" id="KW-1185">Reference proteome</keyword>